<feature type="region of interest" description="Disordered" evidence="1">
    <location>
        <begin position="165"/>
        <end position="186"/>
    </location>
</feature>
<dbReference type="Pfam" id="PF00240">
    <property type="entry name" value="ubiquitin"/>
    <property type="match status" value="1"/>
</dbReference>
<dbReference type="RefSeq" id="XP_062625449.1">
    <property type="nucleotide sequence ID" value="XM_062769465.1"/>
</dbReference>
<feature type="domain" description="Ubiquitin-like" evidence="2">
    <location>
        <begin position="97"/>
        <end position="159"/>
    </location>
</feature>
<gene>
    <name evidence="3" type="ORF">LOC62_02G002939</name>
</gene>
<evidence type="ECO:0000313" key="4">
    <source>
        <dbReference type="Proteomes" id="UP000827549"/>
    </source>
</evidence>
<evidence type="ECO:0000313" key="3">
    <source>
        <dbReference type="EMBL" id="WOO79417.1"/>
    </source>
</evidence>
<dbReference type="InterPro" id="IPR000626">
    <property type="entry name" value="Ubiquitin-like_dom"/>
</dbReference>
<keyword evidence="4" id="KW-1185">Reference proteome</keyword>
<accession>A0AAF0Y3K8</accession>
<protein>
    <recommendedName>
        <fullName evidence="2">Ubiquitin-like domain-containing protein</fullName>
    </recommendedName>
</protein>
<dbReference type="CDD" id="cd01763">
    <property type="entry name" value="Ubl_SUMO_like"/>
    <property type="match status" value="1"/>
</dbReference>
<sequence>MSAPSEASSSKPAHDAPPTLDTKAGKEAKPDATALQEANKENLPGESGTGEIKPVIAGHKPGGMDFKPVKEIKYSTSRPPGVTSITISGTKDYVQYRIKYYVYPTTTVKMIKTWMSTSYGYELDKIRLLFDGLILDDTDTMAELQVEEGDAFDVYLEQRPFTMPPTSKSTKLGSATPDIKPKVESKPTVEDIKPDLAVLENDRKPSLSDLEDEARHRDIKPAIPGLKPEGVDFKPVRQVEMVERYPGHFKIIIMGSKGGAAYRIKYMVAPSTTVQWLKVGCSATSLAVVFPDAVSQADLTKWYGYETDKIRLIFDGRVATNRDTMTSLQAEEGDVFDVYLEQLGG</sequence>
<dbReference type="Proteomes" id="UP000827549">
    <property type="component" value="Chromosome 2"/>
</dbReference>
<evidence type="ECO:0000259" key="2">
    <source>
        <dbReference type="Pfam" id="PF00240"/>
    </source>
</evidence>
<dbReference type="EMBL" id="CP086715">
    <property type="protein sequence ID" value="WOO79417.1"/>
    <property type="molecule type" value="Genomic_DNA"/>
</dbReference>
<name>A0AAF0Y3K8_9TREE</name>
<dbReference type="InterPro" id="IPR029071">
    <property type="entry name" value="Ubiquitin-like_domsf"/>
</dbReference>
<dbReference type="GeneID" id="87806186"/>
<dbReference type="PANTHER" id="PTHR10562">
    <property type="entry name" value="SMALL UBIQUITIN-RELATED MODIFIER"/>
    <property type="match status" value="1"/>
</dbReference>
<feature type="region of interest" description="Disordered" evidence="1">
    <location>
        <begin position="1"/>
        <end position="57"/>
    </location>
</feature>
<organism evidence="3 4">
    <name type="scientific">Vanrija pseudolonga</name>
    <dbReference type="NCBI Taxonomy" id="143232"/>
    <lineage>
        <taxon>Eukaryota</taxon>
        <taxon>Fungi</taxon>
        <taxon>Dikarya</taxon>
        <taxon>Basidiomycota</taxon>
        <taxon>Agaricomycotina</taxon>
        <taxon>Tremellomycetes</taxon>
        <taxon>Trichosporonales</taxon>
        <taxon>Trichosporonaceae</taxon>
        <taxon>Vanrija</taxon>
    </lineage>
</organism>
<dbReference type="AlphaFoldDB" id="A0AAF0Y3K8"/>
<dbReference type="SUPFAM" id="SSF54236">
    <property type="entry name" value="Ubiquitin-like"/>
    <property type="match status" value="2"/>
</dbReference>
<reference evidence="3" key="1">
    <citation type="submission" date="2023-10" db="EMBL/GenBank/DDBJ databases">
        <authorList>
            <person name="Noh H."/>
        </authorList>
    </citation>
    <scope>NUCLEOTIDE SEQUENCE</scope>
    <source>
        <strain evidence="3">DUCC4014</strain>
    </source>
</reference>
<feature type="compositionally biased region" description="Low complexity" evidence="1">
    <location>
        <begin position="1"/>
        <end position="11"/>
    </location>
</feature>
<evidence type="ECO:0000256" key="1">
    <source>
        <dbReference type="SAM" id="MobiDB-lite"/>
    </source>
</evidence>
<proteinExistence type="predicted"/>
<dbReference type="Gene3D" id="3.10.20.90">
    <property type="entry name" value="Phosphatidylinositol 3-kinase Catalytic Subunit, Chain A, domain 1"/>
    <property type="match status" value="2"/>
</dbReference>